<dbReference type="InterPro" id="IPR016883">
    <property type="entry name" value="UCP028431"/>
</dbReference>
<sequence>MHPPAMAADWTLEGYDSHVELNWDDLYEEGTHYRIDVSSDGGQKWQTRKETNGSFALDFVRDMGANLQLKYRLMAVEDDKATEIASGTASTRDFTDDELLNMVQKYTFRYFWEYAEPSSGMARERIPFMDEDGDIVTTGGTGFGIAAIITAAERGWITRETAVARLNKMTDHLEQFERFKGMWAHWYTADDLNAFNFSKFDDGGDIVESAFMMQGLLTARQYFDSDNKEEKRLRQRITVLWEDMDWQWYTQGRDILYWHWSKNYGWKMNHPIKGYNEALIVYVLAASSPTNPISAKPYHDGWASWENETFRNYSEYYGITLPLGNKVNMGGPLFFAHYSFMGLDPRGLRDRYANYWEQNRRHTLINRAYSIDNPFGWEGYGEDFWGLTAGDMVPVGYTAHAPGAERDHGTIAPTAALSSMPYTPEESMKVLKNLYRNHGKHLFGRMGFFDGINLSVSGDPETQVRNTYLAIDQGPIVGMIENYRSALLWNTFMKDKDVQRGLKKLGFSVDRNVRTRLNAKSDQEPSS</sequence>
<dbReference type="InterPro" id="IPR019282">
    <property type="entry name" value="Glycoamylase-like_cons_dom"/>
</dbReference>
<keyword evidence="3" id="KW-1185">Reference proteome</keyword>
<organism evidence="2 3">
    <name type="scientific">Alteromonas confluentis</name>
    <dbReference type="NCBI Taxonomy" id="1656094"/>
    <lineage>
        <taxon>Bacteria</taxon>
        <taxon>Pseudomonadati</taxon>
        <taxon>Pseudomonadota</taxon>
        <taxon>Gammaproteobacteria</taxon>
        <taxon>Alteromonadales</taxon>
        <taxon>Alteromonadaceae</taxon>
        <taxon>Alteromonas/Salinimonas group</taxon>
        <taxon>Alteromonas</taxon>
    </lineage>
</organism>
<protein>
    <submittedName>
        <fullName evidence="2">Beta-glucosidase</fullName>
    </submittedName>
</protein>
<name>A0A1E7ZEM5_9ALTE</name>
<dbReference type="AlphaFoldDB" id="A0A1E7ZEM5"/>
<dbReference type="EMBL" id="MDHN01000009">
    <property type="protein sequence ID" value="OFC71959.1"/>
    <property type="molecule type" value="Genomic_DNA"/>
</dbReference>
<dbReference type="STRING" id="1656094.BFC18_05615"/>
<gene>
    <name evidence="2" type="ORF">BFC18_05615</name>
</gene>
<evidence type="ECO:0000259" key="1">
    <source>
        <dbReference type="Pfam" id="PF10091"/>
    </source>
</evidence>
<dbReference type="PIRSF" id="PIRSF028431">
    <property type="entry name" value="UCP028431"/>
    <property type="match status" value="1"/>
</dbReference>
<dbReference type="Gene3D" id="1.50.10.140">
    <property type="match status" value="1"/>
</dbReference>
<evidence type="ECO:0000313" key="2">
    <source>
        <dbReference type="EMBL" id="OFC71959.1"/>
    </source>
</evidence>
<dbReference type="OrthoDB" id="5937621at2"/>
<proteinExistence type="predicted"/>
<accession>A0A1E7ZEM5</accession>
<dbReference type="Proteomes" id="UP000175691">
    <property type="component" value="Unassembled WGS sequence"/>
</dbReference>
<comment type="caution">
    <text evidence="2">The sequence shown here is derived from an EMBL/GenBank/DDBJ whole genome shotgun (WGS) entry which is preliminary data.</text>
</comment>
<reference evidence="2 3" key="1">
    <citation type="submission" date="2016-08" db="EMBL/GenBank/DDBJ databases">
        <authorList>
            <person name="Seilhamer J.J."/>
        </authorList>
    </citation>
    <scope>NUCLEOTIDE SEQUENCE [LARGE SCALE GENOMIC DNA]</scope>
    <source>
        <strain evidence="2 3">KCTC 42603</strain>
    </source>
</reference>
<dbReference type="Pfam" id="PF10091">
    <property type="entry name" value="Glycoamylase"/>
    <property type="match status" value="1"/>
</dbReference>
<feature type="domain" description="Glycoamylase-like" evidence="1">
    <location>
        <begin position="269"/>
        <end position="494"/>
    </location>
</feature>
<evidence type="ECO:0000313" key="3">
    <source>
        <dbReference type="Proteomes" id="UP000175691"/>
    </source>
</evidence>